<protein>
    <recommendedName>
        <fullName evidence="10">Phosphate-binding protein</fullName>
    </recommendedName>
</protein>
<keyword evidence="7" id="KW-0732">Signal</keyword>
<comment type="similarity">
    <text evidence="3 10">Belongs to the PstS family.</text>
</comment>
<dbReference type="PANTHER" id="PTHR30570">
    <property type="entry name" value="PERIPLASMIC PHOSPHATE BINDING COMPONENT OF PHOSPHATE ABC TRANSPORTER"/>
    <property type="match status" value="1"/>
</dbReference>
<dbReference type="InterPro" id="IPR024370">
    <property type="entry name" value="PBP_domain"/>
</dbReference>
<evidence type="ECO:0000256" key="6">
    <source>
        <dbReference type="ARBA" id="ARBA00022592"/>
    </source>
</evidence>
<evidence type="ECO:0000313" key="13">
    <source>
        <dbReference type="Proteomes" id="UP000000467"/>
    </source>
</evidence>
<dbReference type="Proteomes" id="UP000000467">
    <property type="component" value="Chromosome"/>
</dbReference>
<dbReference type="PROSITE" id="PS51257">
    <property type="entry name" value="PROKAR_LIPOPROTEIN"/>
    <property type="match status" value="1"/>
</dbReference>
<keyword evidence="9 10" id="KW-0449">Lipoprotein</keyword>
<name>K4LFF5_THEPS</name>
<feature type="domain" description="PBP" evidence="11">
    <location>
        <begin position="32"/>
        <end position="266"/>
    </location>
</feature>
<evidence type="ECO:0000256" key="5">
    <source>
        <dbReference type="ARBA" id="ARBA00022448"/>
    </source>
</evidence>
<keyword evidence="10" id="KW-0472">Membrane</keyword>
<comment type="subunit">
    <text evidence="4 10">The complex is composed of two ATP-binding proteins (PstB), two transmembrane proteins (PstC and PstA) and a solute-binding protein (PstS).</text>
</comment>
<organism evidence="12 13">
    <name type="scientific">Thermacetogenium phaeum (strain ATCC BAA-254 / DSM 26808 / PB)</name>
    <dbReference type="NCBI Taxonomy" id="1089553"/>
    <lineage>
        <taxon>Bacteria</taxon>
        <taxon>Bacillati</taxon>
        <taxon>Bacillota</taxon>
        <taxon>Clostridia</taxon>
        <taxon>Thermoanaerobacterales</taxon>
        <taxon>Thermoanaerobacteraceae</taxon>
        <taxon>Thermacetogenium</taxon>
    </lineage>
</organism>
<dbReference type="Pfam" id="PF12849">
    <property type="entry name" value="PBP_like_2"/>
    <property type="match status" value="1"/>
</dbReference>
<evidence type="ECO:0000256" key="7">
    <source>
        <dbReference type="ARBA" id="ARBA00022729"/>
    </source>
</evidence>
<dbReference type="GO" id="GO:0006817">
    <property type="term" value="P:phosphate ion transport"/>
    <property type="evidence" value="ECO:0007669"/>
    <property type="project" value="UniProtKB-UniRule"/>
</dbReference>
<dbReference type="KEGG" id="tpz:Tph_c04830"/>
<accession>K4LFF5</accession>
<gene>
    <name evidence="12" type="primary">pstS</name>
    <name evidence="12" type="ordered locus">Tph_c04830</name>
</gene>
<dbReference type="Gene3D" id="3.40.190.10">
    <property type="entry name" value="Periplasmic binding protein-like II"/>
    <property type="match status" value="2"/>
</dbReference>
<keyword evidence="6 10" id="KW-0592">Phosphate transport</keyword>
<dbReference type="eggNOG" id="COG0226">
    <property type="taxonomic scope" value="Bacteria"/>
</dbReference>
<reference evidence="12 13" key="1">
    <citation type="journal article" date="2012" name="BMC Genomics">
        <title>Genome-guided analysis of physiological and morphological traits of the fermentative acetate oxidizer Thermacetogenium phaeum.</title>
        <authorList>
            <person name="Oehler D."/>
            <person name="Poehlein A."/>
            <person name="Leimbach A."/>
            <person name="Muller N."/>
            <person name="Daniel R."/>
            <person name="Gottschalk G."/>
            <person name="Schink B."/>
        </authorList>
    </citation>
    <scope>NUCLEOTIDE SEQUENCE [LARGE SCALE GENOMIC DNA]</scope>
    <source>
        <strain evidence="13">ATCC BAA-254 / DSM 26808 / PB</strain>
    </source>
</reference>
<dbReference type="EMBL" id="CP003732">
    <property type="protein sequence ID" value="AFV10725.1"/>
    <property type="molecule type" value="Genomic_DNA"/>
</dbReference>
<dbReference type="GO" id="GO:0005886">
    <property type="term" value="C:plasma membrane"/>
    <property type="evidence" value="ECO:0007669"/>
    <property type="project" value="UniProtKB-SubCell"/>
</dbReference>
<comment type="function">
    <text evidence="10">Involved in the system for phosphate transport across the cytoplasmic membrane.</text>
</comment>
<comment type="subcellular location">
    <subcellularLocation>
        <location evidence="2 10">Cell membrane</location>
        <topology evidence="2 10">Lipid-anchor</topology>
    </subcellularLocation>
</comment>
<dbReference type="SUPFAM" id="SSF53850">
    <property type="entry name" value="Periplasmic binding protein-like II"/>
    <property type="match status" value="1"/>
</dbReference>
<evidence type="ECO:0000259" key="11">
    <source>
        <dbReference type="Pfam" id="PF12849"/>
    </source>
</evidence>
<dbReference type="RefSeq" id="WP_015049643.1">
    <property type="nucleotide sequence ID" value="NZ_KI912609.1"/>
</dbReference>
<evidence type="ECO:0000313" key="12">
    <source>
        <dbReference type="EMBL" id="AFV10725.1"/>
    </source>
</evidence>
<keyword evidence="13" id="KW-1185">Reference proteome</keyword>
<dbReference type="STRING" id="1089553.Tph_c04830"/>
<evidence type="ECO:0000256" key="3">
    <source>
        <dbReference type="ARBA" id="ARBA00008725"/>
    </source>
</evidence>
<keyword evidence="8 10" id="KW-0564">Palmitate</keyword>
<evidence type="ECO:0000256" key="8">
    <source>
        <dbReference type="ARBA" id="ARBA00023139"/>
    </source>
</evidence>
<dbReference type="PANTHER" id="PTHR30570:SF1">
    <property type="entry name" value="PHOSPHATE-BINDING PROTEIN PSTS"/>
    <property type="match status" value="1"/>
</dbReference>
<sequence>MKAAKFRLLGVVMAALLVLGMLAGCSRAEKAPQGTSGLSGTIVIAGSTSVQPLSEELAAAFKEKHPDVDISVAGGGSSAGIKAAQEGTADIGASSRELKPGEKGTLFETLIAKDGIAVVVHPGNAVNALSLDQVRKIFAGEITNWKDVGGSDAAINVYTREEGSGTRGAFEEIVMGEDMKISNKAGVQNSTGAVRTAVAGDPNGIGYISLGSVNKAVKALKIDGVEPSKETVLNGSYRIARPFLYLTKGKPTGLVKAYIDFVLSPEGQKIVEQDFIPVK</sequence>
<proteinExistence type="inferred from homology"/>
<keyword evidence="5 10" id="KW-0813">Transport</keyword>
<evidence type="ECO:0000256" key="9">
    <source>
        <dbReference type="ARBA" id="ARBA00023288"/>
    </source>
</evidence>
<dbReference type="AlphaFoldDB" id="K4LFF5"/>
<comment type="function">
    <text evidence="1">Part of the ABC transporter complex PstSACB involved in phosphate import.</text>
</comment>
<keyword evidence="10" id="KW-1003">Cell membrane</keyword>
<dbReference type="InterPro" id="IPR011862">
    <property type="entry name" value="Phos-bd"/>
</dbReference>
<dbReference type="HOGENOM" id="CLU_026228_5_1_9"/>
<dbReference type="GO" id="GO:0042301">
    <property type="term" value="F:phosphate ion binding"/>
    <property type="evidence" value="ECO:0007669"/>
    <property type="project" value="UniProtKB-UniRule"/>
</dbReference>
<evidence type="ECO:0000256" key="2">
    <source>
        <dbReference type="ARBA" id="ARBA00004193"/>
    </source>
</evidence>
<evidence type="ECO:0000256" key="10">
    <source>
        <dbReference type="RuleBase" id="RU367119"/>
    </source>
</evidence>
<evidence type="ECO:0000256" key="1">
    <source>
        <dbReference type="ARBA" id="ARBA00002841"/>
    </source>
</evidence>
<dbReference type="InterPro" id="IPR050811">
    <property type="entry name" value="Phosphate_ABC_transporter"/>
</dbReference>
<dbReference type="NCBIfam" id="TIGR02136">
    <property type="entry name" value="ptsS_2"/>
    <property type="match status" value="1"/>
</dbReference>
<dbReference type="CDD" id="cd13653">
    <property type="entry name" value="PBP2_phosphate_like_1"/>
    <property type="match status" value="1"/>
</dbReference>
<evidence type="ECO:0000256" key="4">
    <source>
        <dbReference type="ARBA" id="ARBA00011529"/>
    </source>
</evidence>